<organism evidence="2 3">
    <name type="scientific">Prorocentrum cordatum</name>
    <dbReference type="NCBI Taxonomy" id="2364126"/>
    <lineage>
        <taxon>Eukaryota</taxon>
        <taxon>Sar</taxon>
        <taxon>Alveolata</taxon>
        <taxon>Dinophyceae</taxon>
        <taxon>Prorocentrales</taxon>
        <taxon>Prorocentraceae</taxon>
        <taxon>Prorocentrum</taxon>
    </lineage>
</organism>
<evidence type="ECO:0000313" key="3">
    <source>
        <dbReference type="Proteomes" id="UP001189429"/>
    </source>
</evidence>
<evidence type="ECO:0000313" key="2">
    <source>
        <dbReference type="EMBL" id="CAK0865964.1"/>
    </source>
</evidence>
<keyword evidence="3" id="KW-1185">Reference proteome</keyword>
<reference evidence="2" key="1">
    <citation type="submission" date="2023-10" db="EMBL/GenBank/DDBJ databases">
        <authorList>
            <person name="Chen Y."/>
            <person name="Shah S."/>
            <person name="Dougan E. K."/>
            <person name="Thang M."/>
            <person name="Chan C."/>
        </authorList>
    </citation>
    <scope>NUCLEOTIDE SEQUENCE [LARGE SCALE GENOMIC DNA]</scope>
</reference>
<proteinExistence type="predicted"/>
<keyword evidence="1" id="KW-0812">Transmembrane</keyword>
<keyword evidence="1" id="KW-1133">Transmembrane helix</keyword>
<feature type="transmembrane region" description="Helical" evidence="1">
    <location>
        <begin position="55"/>
        <end position="76"/>
    </location>
</feature>
<keyword evidence="1" id="KW-0472">Membrane</keyword>
<comment type="caution">
    <text evidence="2">The sequence shown here is derived from an EMBL/GenBank/DDBJ whole genome shotgun (WGS) entry which is preliminary data.</text>
</comment>
<evidence type="ECO:0000256" key="1">
    <source>
        <dbReference type="SAM" id="Phobius"/>
    </source>
</evidence>
<name>A0ABN9V0G0_9DINO</name>
<protein>
    <recommendedName>
        <fullName evidence="4">Ig-like domain-containing protein</fullName>
    </recommendedName>
</protein>
<accession>A0ABN9V0G0</accession>
<gene>
    <name evidence="2" type="ORF">PCOR1329_LOCUS53342</name>
</gene>
<sequence>MWETVHMLASGHRGLPLQQRVRLLLLLAGAVPAMAKKSKGLEILKHYPTMFKFCMFWWCIFVFAVMGGYIIDTLLFRKFGPARISWKMEHVFRGTADRDAYWAQLVDPSRWSTTHPVLQSADLRMVDCSKLLKEVAAGAAVVTDTDEVASYGDEDKPPKVMEASSSLESVALGPLRPGLGLVLRHKGGTGALAGAFYCTRACTLLEKPPEGVWRFGMDTVEAGAGYPYAAGSQKDELEMWPPGEDGSIRCRMSGTAEVGSRFFRWWSGVESSSRAGALAMLEAIGEEIQAAKKHK</sequence>
<dbReference type="Proteomes" id="UP001189429">
    <property type="component" value="Unassembled WGS sequence"/>
</dbReference>
<dbReference type="EMBL" id="CAUYUJ010016504">
    <property type="protein sequence ID" value="CAK0865964.1"/>
    <property type="molecule type" value="Genomic_DNA"/>
</dbReference>
<evidence type="ECO:0008006" key="4">
    <source>
        <dbReference type="Google" id="ProtNLM"/>
    </source>
</evidence>